<dbReference type="Proteomes" id="UP000002316">
    <property type="component" value="Chromosome 6"/>
</dbReference>
<proteinExistence type="predicted"/>
<name>C9ZQZ1_TRYB9</name>
<dbReference type="KEGG" id="tbg:TbgDal_VI2990"/>
<dbReference type="OrthoDB" id="269638at2759"/>
<dbReference type="VEuPathDB" id="TriTrypDB:Tbg972.6.2990"/>
<feature type="signal peptide" evidence="1">
    <location>
        <begin position="1"/>
        <end position="15"/>
    </location>
</feature>
<protein>
    <recommendedName>
        <fullName evidence="4">U1-type domain-containing protein</fullName>
    </recommendedName>
</protein>
<dbReference type="AlphaFoldDB" id="C9ZQZ1"/>
<evidence type="ECO:0000313" key="3">
    <source>
        <dbReference type="Proteomes" id="UP000002316"/>
    </source>
</evidence>
<feature type="chain" id="PRO_5012677694" description="U1-type domain-containing protein" evidence="1">
    <location>
        <begin position="16"/>
        <end position="148"/>
    </location>
</feature>
<accession>C9ZQZ1</accession>
<evidence type="ECO:0000256" key="1">
    <source>
        <dbReference type="SAM" id="SignalP"/>
    </source>
</evidence>
<reference evidence="3" key="1">
    <citation type="journal article" date="2010" name="PLoS Negl. Trop. Dis.">
        <title>The genome sequence of Trypanosoma brucei gambiense, causative agent of chronic human african trypanosomiasis.</title>
        <authorList>
            <person name="Jackson A.P."/>
            <person name="Sanders M."/>
            <person name="Berry A."/>
            <person name="McQuillan J."/>
            <person name="Aslett M.A."/>
            <person name="Quail M.A."/>
            <person name="Chukualim B."/>
            <person name="Capewell P."/>
            <person name="MacLeod A."/>
            <person name="Melville S.E."/>
            <person name="Gibson W."/>
            <person name="Barry J.D."/>
            <person name="Berriman M."/>
            <person name="Hertz-Fowler C."/>
        </authorList>
    </citation>
    <scope>NUCLEOTIDE SEQUENCE [LARGE SCALE GENOMIC DNA]</scope>
    <source>
        <strain evidence="3">MHOM/CI/86/DAL972</strain>
    </source>
</reference>
<organism evidence="2 3">
    <name type="scientific">Trypanosoma brucei gambiense (strain MHOM/CI/86/DAL972)</name>
    <dbReference type="NCBI Taxonomy" id="679716"/>
    <lineage>
        <taxon>Eukaryota</taxon>
        <taxon>Discoba</taxon>
        <taxon>Euglenozoa</taxon>
        <taxon>Kinetoplastea</taxon>
        <taxon>Metakinetoplastina</taxon>
        <taxon>Trypanosomatida</taxon>
        <taxon>Trypanosomatidae</taxon>
        <taxon>Trypanosoma</taxon>
    </lineage>
</organism>
<gene>
    <name evidence="2" type="ORF">TbgDal_VI2990</name>
</gene>
<evidence type="ECO:0000313" key="2">
    <source>
        <dbReference type="EMBL" id="CBH11821.1"/>
    </source>
</evidence>
<keyword evidence="1" id="KW-0732">Signal</keyword>
<evidence type="ECO:0008006" key="4">
    <source>
        <dbReference type="Google" id="ProtNLM"/>
    </source>
</evidence>
<dbReference type="EMBL" id="FN554969">
    <property type="protein sequence ID" value="CBH11821.1"/>
    <property type="molecule type" value="Genomic_DNA"/>
</dbReference>
<sequence length="148" mass="17701">MLNIVPTFILPLCFAYSFLACSACLELSQKQFLWNYCMLRRKGYIGRQLRPSQLAKELLDPTDQLWCTTCHMAVQKKIWQEHKQSRNHTLAAVKLKKMKRLSLDMWERHRGAPLHEESGREVDIEKEFQRFRAEQREREGYDRYSSPH</sequence>
<dbReference type="GeneID" id="23861948"/>
<dbReference type="RefSeq" id="XP_011774106.1">
    <property type="nucleotide sequence ID" value="XM_011775804.1"/>
</dbReference>